<dbReference type="PANTHER" id="PTHR12189">
    <property type="entry name" value="MRNA GUANINE-7- METHYLTRANSFERASE"/>
    <property type="match status" value="1"/>
</dbReference>
<gene>
    <name evidence="10" type="ORF">Cadr_000028665</name>
</gene>
<dbReference type="InterPro" id="IPR004971">
    <property type="entry name" value="mRNA_G-N7_MeTrfase_dom"/>
</dbReference>
<evidence type="ECO:0000259" key="9">
    <source>
        <dbReference type="PROSITE" id="PS51562"/>
    </source>
</evidence>
<accession>A0A5N4CH71</accession>
<comment type="caution">
    <text evidence="10">The sequence shown here is derived from an EMBL/GenBank/DDBJ whole genome shotgun (WGS) entry which is preliminary data.</text>
</comment>
<dbReference type="GO" id="GO:0003723">
    <property type="term" value="F:RNA binding"/>
    <property type="evidence" value="ECO:0007669"/>
    <property type="project" value="UniProtKB-KW"/>
</dbReference>
<evidence type="ECO:0000256" key="3">
    <source>
        <dbReference type="ARBA" id="ARBA00022679"/>
    </source>
</evidence>
<dbReference type="PROSITE" id="PS51562">
    <property type="entry name" value="RNA_CAP0_MT"/>
    <property type="match status" value="1"/>
</dbReference>
<evidence type="ECO:0000256" key="2">
    <source>
        <dbReference type="ARBA" id="ARBA00022603"/>
    </source>
</evidence>
<dbReference type="PANTHER" id="PTHR12189:SF2">
    <property type="entry name" value="MRNA CAP GUANINE-N7 METHYLTRANSFERASE"/>
    <property type="match status" value="1"/>
</dbReference>
<dbReference type="InterPro" id="IPR029063">
    <property type="entry name" value="SAM-dependent_MTases_sf"/>
</dbReference>
<name>A0A5N4CH71_CAMDR</name>
<dbReference type="EMBL" id="JWIN03000024">
    <property type="protein sequence ID" value="KAB1258301.1"/>
    <property type="molecule type" value="Genomic_DNA"/>
</dbReference>
<sequence>MENSANAEECEKVSLEEAKTTIDSETESSFSIKEDTTSPGTELSEKAPTCGQVDTPRKRKIEFEDDLVKESYSRGEDTSSKKRKVGAEITPEEKVSGDDEGISRKTDGFPQDEPSTGDGIQKRRKTELEDVPEKQKNLEEGHSSAVAAHYNELQEVGLEKRSQSRIFYLRNFNNWMKSVLIGEFLEKVRQKKKRDITVLDLGCGKGGDLLKWKKGRIDKLVCTDIADVSVKQCQQRYEDMRSRCRDSEYIFNAEFITADCSKELLADKFCDPGMHFDICSCQFVCHYSFESYEQADVMLRNACERLNPGGYFIGTTPNGFELIRRLEASETESFGNEIYMVKFQKKGDYPLFGCKYDFNLEGVVDVPEFLVYFPLLNEMAKKYNMKLVYKKTFREFYEEKITNNENRMLLKRMQALEPYPANENSRLASEKVGDYEHAEQYVKNSQVRLPLTFSLPTCRYEVICTWYLYLMFLLEILAYGTLPCILLGSGLSDVDSKGIVTARTFNEAAAFTWFLHLRSSSEHAPHGGTRAAVSVLHRFGWSTCTDLTAVFALVLGVQGAAGNSV</sequence>
<evidence type="ECO:0000256" key="5">
    <source>
        <dbReference type="ARBA" id="ARBA00022884"/>
    </source>
</evidence>
<keyword evidence="11" id="KW-1185">Reference proteome</keyword>
<keyword evidence="6" id="KW-0506">mRNA capping</keyword>
<feature type="region of interest" description="Disordered" evidence="8">
    <location>
        <begin position="1"/>
        <end position="142"/>
    </location>
</feature>
<evidence type="ECO:0000256" key="4">
    <source>
        <dbReference type="ARBA" id="ARBA00022691"/>
    </source>
</evidence>
<comment type="catalytic activity">
    <reaction evidence="7">
        <text>a 5'-end (5'-triphosphoguanosine)-ribonucleoside in mRNA + S-adenosyl-L-methionine = a 5'-end (N(7)-methyl 5'-triphosphoguanosine)-ribonucleoside in mRNA + S-adenosyl-L-homocysteine</text>
        <dbReference type="Rhea" id="RHEA:67008"/>
        <dbReference type="Rhea" id="RHEA-COMP:17166"/>
        <dbReference type="Rhea" id="RHEA-COMP:17167"/>
        <dbReference type="ChEBI" id="CHEBI:57856"/>
        <dbReference type="ChEBI" id="CHEBI:59789"/>
        <dbReference type="ChEBI" id="CHEBI:156461"/>
        <dbReference type="ChEBI" id="CHEBI:167617"/>
        <dbReference type="EC" id="2.1.1.56"/>
    </reaction>
</comment>
<dbReference type="FunFam" id="3.40.50.150:FF:000093">
    <property type="entry name" value="mRNA cap guanine-N7 methyltransferase"/>
    <property type="match status" value="1"/>
</dbReference>
<dbReference type="Pfam" id="PF03291">
    <property type="entry name" value="mRNA_G-N7_MeTrfase"/>
    <property type="match status" value="1"/>
</dbReference>
<evidence type="ECO:0000256" key="7">
    <source>
        <dbReference type="ARBA" id="ARBA00044712"/>
    </source>
</evidence>
<feature type="compositionally biased region" description="Basic and acidic residues" evidence="8">
    <location>
        <begin position="66"/>
        <end position="80"/>
    </location>
</feature>
<dbReference type="Gene3D" id="3.40.50.150">
    <property type="entry name" value="Vaccinia Virus protein VP39"/>
    <property type="match status" value="1"/>
</dbReference>
<protein>
    <recommendedName>
        <fullName evidence="1">mRNA (guanine-N(7))-methyltransferase</fullName>
        <ecNumber evidence="1">2.1.1.56</ecNumber>
    </recommendedName>
</protein>
<reference evidence="10 11" key="2">
    <citation type="journal article" date="2019" name="Mol. Ecol. Resour.">
        <title>Improving Illumina assemblies with Hi-C and long reads: an example with the North African dromedary.</title>
        <authorList>
            <person name="Elbers J.P."/>
            <person name="Rogers M.F."/>
            <person name="Perelman P.L."/>
            <person name="Proskuryakova A.A."/>
            <person name="Serdyukova N.A."/>
            <person name="Johnson W.E."/>
            <person name="Horin P."/>
            <person name="Corander J."/>
            <person name="Murphy D."/>
            <person name="Burger P.A."/>
        </authorList>
    </citation>
    <scope>NUCLEOTIDE SEQUENCE [LARGE SCALE GENOMIC DNA]</scope>
    <source>
        <strain evidence="10">Drom800</strain>
        <tissue evidence="10">Blood</tissue>
    </source>
</reference>
<evidence type="ECO:0000256" key="8">
    <source>
        <dbReference type="SAM" id="MobiDB-lite"/>
    </source>
</evidence>
<keyword evidence="3 10" id="KW-0808">Transferase</keyword>
<dbReference type="InterPro" id="IPR039753">
    <property type="entry name" value="RG7MT1"/>
</dbReference>
<keyword evidence="6" id="KW-0507">mRNA processing</keyword>
<dbReference type="GO" id="GO:0005634">
    <property type="term" value="C:nucleus"/>
    <property type="evidence" value="ECO:0007669"/>
    <property type="project" value="TreeGrafter"/>
</dbReference>
<organism evidence="10 11">
    <name type="scientific">Camelus dromedarius</name>
    <name type="common">Dromedary</name>
    <name type="synonym">Arabian camel</name>
    <dbReference type="NCBI Taxonomy" id="9838"/>
    <lineage>
        <taxon>Eukaryota</taxon>
        <taxon>Metazoa</taxon>
        <taxon>Chordata</taxon>
        <taxon>Craniata</taxon>
        <taxon>Vertebrata</taxon>
        <taxon>Euteleostomi</taxon>
        <taxon>Mammalia</taxon>
        <taxon>Eutheria</taxon>
        <taxon>Laurasiatheria</taxon>
        <taxon>Artiodactyla</taxon>
        <taxon>Tylopoda</taxon>
        <taxon>Camelidae</taxon>
        <taxon>Camelus</taxon>
    </lineage>
</organism>
<dbReference type="Proteomes" id="UP000299084">
    <property type="component" value="Unassembled WGS sequence"/>
</dbReference>
<evidence type="ECO:0000256" key="1">
    <source>
        <dbReference type="ARBA" id="ARBA00011926"/>
    </source>
</evidence>
<reference evidence="10" key="1">
    <citation type="submission" date="2014-12" db="EMBL/GenBank/DDBJ databases">
        <authorList>
            <person name="Fitak R."/>
            <person name="Mohandesan E."/>
            <person name="Burger P.A."/>
            <person name="Jukka C."/>
        </authorList>
    </citation>
    <scope>NUCLEOTIDE SEQUENCE</scope>
    <source>
        <strain evidence="10">Drom800</strain>
        <tissue evidence="10">Blood</tissue>
    </source>
</reference>
<keyword evidence="4" id="KW-0949">S-adenosyl-L-methionine</keyword>
<dbReference type="AlphaFoldDB" id="A0A5N4CH71"/>
<dbReference type="STRING" id="9838.ENSCDRP00005030476"/>
<keyword evidence="2 10" id="KW-0489">Methyltransferase</keyword>
<feature type="compositionally biased region" description="Polar residues" evidence="8">
    <location>
        <begin position="23"/>
        <end position="41"/>
    </location>
</feature>
<feature type="compositionally biased region" description="Basic and acidic residues" evidence="8">
    <location>
        <begin position="126"/>
        <end position="142"/>
    </location>
</feature>
<evidence type="ECO:0000313" key="10">
    <source>
        <dbReference type="EMBL" id="KAB1258299.1"/>
    </source>
</evidence>
<feature type="compositionally biased region" description="Basic and acidic residues" evidence="8">
    <location>
        <begin position="91"/>
        <end position="107"/>
    </location>
</feature>
<proteinExistence type="predicted"/>
<dbReference type="GO" id="GO:0004482">
    <property type="term" value="F:mRNA 5'-cap (guanine-N7-)-methyltransferase activity"/>
    <property type="evidence" value="ECO:0007669"/>
    <property type="project" value="UniProtKB-EC"/>
</dbReference>
<feature type="compositionally biased region" description="Basic and acidic residues" evidence="8">
    <location>
        <begin position="9"/>
        <end position="22"/>
    </location>
</feature>
<dbReference type="CDD" id="cd02440">
    <property type="entry name" value="AdoMet_MTases"/>
    <property type="match status" value="1"/>
</dbReference>
<dbReference type="EC" id="2.1.1.56" evidence="1"/>
<dbReference type="EMBL" id="JWIN03000024">
    <property type="protein sequence ID" value="KAB1258299.1"/>
    <property type="molecule type" value="Genomic_DNA"/>
</dbReference>
<keyword evidence="5" id="KW-0694">RNA-binding</keyword>
<feature type="domain" description="MRNA cap 0 methyltransferase" evidence="9">
    <location>
        <begin position="164"/>
        <end position="444"/>
    </location>
</feature>
<evidence type="ECO:0000256" key="6">
    <source>
        <dbReference type="ARBA" id="ARBA00023042"/>
    </source>
</evidence>
<dbReference type="SUPFAM" id="SSF53335">
    <property type="entry name" value="S-adenosyl-L-methionine-dependent methyltransferases"/>
    <property type="match status" value="1"/>
</dbReference>
<evidence type="ECO:0000313" key="11">
    <source>
        <dbReference type="Proteomes" id="UP000299084"/>
    </source>
</evidence>